<accession>A0AAV4RN38</accession>
<keyword evidence="2" id="KW-1185">Reference proteome</keyword>
<reference evidence="1 2" key="1">
    <citation type="submission" date="2021-06" db="EMBL/GenBank/DDBJ databases">
        <title>Caerostris darwini draft genome.</title>
        <authorList>
            <person name="Kono N."/>
            <person name="Arakawa K."/>
        </authorList>
    </citation>
    <scope>NUCLEOTIDE SEQUENCE [LARGE SCALE GENOMIC DNA]</scope>
</reference>
<evidence type="ECO:0000313" key="2">
    <source>
        <dbReference type="Proteomes" id="UP001054837"/>
    </source>
</evidence>
<dbReference type="Proteomes" id="UP001054837">
    <property type="component" value="Unassembled WGS sequence"/>
</dbReference>
<evidence type="ECO:0000313" key="1">
    <source>
        <dbReference type="EMBL" id="GIY23663.1"/>
    </source>
</evidence>
<gene>
    <name evidence="1" type="ORF">CDAR_478991</name>
</gene>
<organism evidence="1 2">
    <name type="scientific">Caerostris darwini</name>
    <dbReference type="NCBI Taxonomy" id="1538125"/>
    <lineage>
        <taxon>Eukaryota</taxon>
        <taxon>Metazoa</taxon>
        <taxon>Ecdysozoa</taxon>
        <taxon>Arthropoda</taxon>
        <taxon>Chelicerata</taxon>
        <taxon>Arachnida</taxon>
        <taxon>Araneae</taxon>
        <taxon>Araneomorphae</taxon>
        <taxon>Entelegynae</taxon>
        <taxon>Araneoidea</taxon>
        <taxon>Araneidae</taxon>
        <taxon>Caerostris</taxon>
    </lineage>
</organism>
<protein>
    <submittedName>
        <fullName evidence="1">Uncharacterized protein</fullName>
    </submittedName>
</protein>
<dbReference type="AlphaFoldDB" id="A0AAV4RN38"/>
<comment type="caution">
    <text evidence="1">The sequence shown here is derived from an EMBL/GenBank/DDBJ whole genome shotgun (WGS) entry which is preliminary data.</text>
</comment>
<dbReference type="EMBL" id="BPLQ01006572">
    <property type="protein sequence ID" value="GIY23663.1"/>
    <property type="molecule type" value="Genomic_DNA"/>
</dbReference>
<sequence>MVPGSSVNASLFTSFKGIRIRIREPGKNGSSSYWSVRGFFFLSAKAASSFSKTSSSSHEEIEYLEYHVNDFAFLLPTVFVIEFLCMCRDDNPVKVYS</sequence>
<name>A0AAV4RN38_9ARAC</name>
<proteinExistence type="predicted"/>